<evidence type="ECO:0000313" key="4">
    <source>
        <dbReference type="EMBL" id="QBK32439.1"/>
    </source>
</evidence>
<dbReference type="SUPFAM" id="SSF51556">
    <property type="entry name" value="Metallo-dependent hydrolases"/>
    <property type="match status" value="1"/>
</dbReference>
<name>A0A4P6V736_9HYPH</name>
<dbReference type="NCBIfam" id="NF005748">
    <property type="entry name" value="PRK07572.1"/>
    <property type="match status" value="1"/>
</dbReference>
<dbReference type="InterPro" id="IPR052349">
    <property type="entry name" value="Metallo-hydrolase_Enzymes"/>
</dbReference>
<reference evidence="4 5" key="1">
    <citation type="journal article" date="2017" name="Int. J. Syst. Evol. Microbiol.">
        <title>Roseitalea porphyridii gen. nov., sp. nov., isolated from a red alga, and reclassification of Hoeflea suaedae Chung et al. 2013 as Pseudohoeflea suaedae gen. nov., comb. nov.</title>
        <authorList>
            <person name="Hyeon J.W."/>
            <person name="Jeong S.E."/>
            <person name="Baek K."/>
            <person name="Jeon C.O."/>
        </authorList>
    </citation>
    <scope>NUCLEOTIDE SEQUENCE [LARGE SCALE GENOMIC DNA]</scope>
    <source>
        <strain evidence="4 5">MA7-20</strain>
    </source>
</reference>
<proteinExistence type="predicted"/>
<dbReference type="EC" id="3.5.4.1" evidence="4"/>
<dbReference type="EMBL" id="CP036532">
    <property type="protein sequence ID" value="QBK32439.1"/>
    <property type="molecule type" value="Genomic_DNA"/>
</dbReference>
<dbReference type="Proteomes" id="UP000293719">
    <property type="component" value="Chromosome"/>
</dbReference>
<dbReference type="GO" id="GO:0006209">
    <property type="term" value="P:cytosine catabolic process"/>
    <property type="evidence" value="ECO:0007669"/>
    <property type="project" value="TreeGrafter"/>
</dbReference>
<gene>
    <name evidence="4" type="ORF">E0E05_15395</name>
</gene>
<dbReference type="AlphaFoldDB" id="A0A4P6V736"/>
<dbReference type="PANTHER" id="PTHR32027">
    <property type="entry name" value="CYTOSINE DEAMINASE"/>
    <property type="match status" value="1"/>
</dbReference>
<dbReference type="GO" id="GO:0046872">
    <property type="term" value="F:metal ion binding"/>
    <property type="evidence" value="ECO:0007669"/>
    <property type="project" value="UniProtKB-KW"/>
</dbReference>
<dbReference type="InterPro" id="IPR032466">
    <property type="entry name" value="Metal_Hydrolase"/>
</dbReference>
<accession>A0A4P6V736</accession>
<keyword evidence="5" id="KW-1185">Reference proteome</keyword>
<dbReference type="Gene3D" id="2.30.40.10">
    <property type="entry name" value="Urease, subunit C, domain 1"/>
    <property type="match status" value="1"/>
</dbReference>
<organism evidence="4 5">
    <name type="scientific">Roseitalea porphyridii</name>
    <dbReference type="NCBI Taxonomy" id="1852022"/>
    <lineage>
        <taxon>Bacteria</taxon>
        <taxon>Pseudomonadati</taxon>
        <taxon>Pseudomonadota</taxon>
        <taxon>Alphaproteobacteria</taxon>
        <taxon>Hyphomicrobiales</taxon>
        <taxon>Ahrensiaceae</taxon>
        <taxon>Roseitalea</taxon>
    </lineage>
</organism>
<keyword evidence="2 4" id="KW-0378">Hydrolase</keyword>
<dbReference type="GO" id="GO:0035888">
    <property type="term" value="F:isoguanine deaminase activity"/>
    <property type="evidence" value="ECO:0007669"/>
    <property type="project" value="TreeGrafter"/>
</dbReference>
<dbReference type="InterPro" id="IPR011059">
    <property type="entry name" value="Metal-dep_hydrolase_composite"/>
</dbReference>
<evidence type="ECO:0000256" key="2">
    <source>
        <dbReference type="ARBA" id="ARBA00022801"/>
    </source>
</evidence>
<protein>
    <submittedName>
        <fullName evidence="4">Cytosine deaminase</fullName>
        <ecNumber evidence="4">3.5.4.1</ecNumber>
    </submittedName>
</protein>
<dbReference type="CDD" id="cd01293">
    <property type="entry name" value="Bact_CD"/>
    <property type="match status" value="1"/>
</dbReference>
<evidence type="ECO:0000259" key="3">
    <source>
        <dbReference type="Pfam" id="PF07969"/>
    </source>
</evidence>
<dbReference type="PANTHER" id="PTHR32027:SF0">
    <property type="entry name" value="CYTOSINE DEAMINASE"/>
    <property type="match status" value="1"/>
</dbReference>
<feature type="domain" description="Amidohydrolase 3" evidence="3">
    <location>
        <begin position="75"/>
        <end position="392"/>
    </location>
</feature>
<dbReference type="OrthoDB" id="9815027at2"/>
<dbReference type="FunFam" id="3.20.20.140:FF:000019">
    <property type="entry name" value="Cytosine deaminase"/>
    <property type="match status" value="1"/>
</dbReference>
<dbReference type="InterPro" id="IPR013108">
    <property type="entry name" value="Amidohydro_3"/>
</dbReference>
<evidence type="ECO:0000256" key="1">
    <source>
        <dbReference type="ARBA" id="ARBA00022723"/>
    </source>
</evidence>
<sequence length="435" mass="47760">MPVDLIVKNATLQDGSTGIDIACSNGMIVAVEPNIDAEAGEIIDASGRLVVPPFVDAHWHLDAALLHGDPYVCETGLLYEGINAWLELKAEATVASYKERMRQALAWAVANGLLHIRCQTDICDLQLRQVQALVELRDELRDLIDLQLVAFPQDGYLRDPNARSLMTRALDMGLDVVGGIPDYELTAEIGFESVKQLCELANERNLMVDMHVDQTPDPNSRQIEAVAHQAIRLGMGARVSASHCVSMKNFADYYADKLIAQIAQAEMNVCVQPMTAATCWGVMTRVNELYDAGVNVAFGQDSVMDPWFPFGKCDMLDVAHMAIVYGRLMSEKKKARVFDSITYGGARALQVEGYGIANNMNADMVVLQAADPMEAIRIRATRLAVIRRGKVIARQNEQRASVMLGDRTIEIDFTREGVKRSGGLSVQRAGCGHGH</sequence>
<dbReference type="Pfam" id="PF07969">
    <property type="entry name" value="Amidohydro_3"/>
    <property type="match status" value="1"/>
</dbReference>
<dbReference type="SUPFAM" id="SSF51338">
    <property type="entry name" value="Composite domain of metallo-dependent hydrolases"/>
    <property type="match status" value="2"/>
</dbReference>
<keyword evidence="1" id="KW-0479">Metal-binding</keyword>
<dbReference type="KEGG" id="rpod:E0E05_15395"/>
<dbReference type="GO" id="GO:0004131">
    <property type="term" value="F:cytosine deaminase activity"/>
    <property type="evidence" value="ECO:0007669"/>
    <property type="project" value="UniProtKB-EC"/>
</dbReference>
<evidence type="ECO:0000313" key="5">
    <source>
        <dbReference type="Proteomes" id="UP000293719"/>
    </source>
</evidence>
<dbReference type="Gene3D" id="3.20.20.140">
    <property type="entry name" value="Metal-dependent hydrolases"/>
    <property type="match status" value="1"/>
</dbReference>